<dbReference type="eggNOG" id="COG3853">
    <property type="taxonomic scope" value="Bacteria"/>
</dbReference>
<dbReference type="OrthoDB" id="1654346at2"/>
<dbReference type="HOGENOM" id="CLU_036971_0_0_6"/>
<reference evidence="4" key="1">
    <citation type="submission" date="2006-08" db="EMBL/GenBank/DDBJ databases">
        <title>Complete sequence of Alkalilimnicola ehrilichei MLHE-1.</title>
        <authorList>
            <person name="Copeland A."/>
            <person name="Lucas S."/>
            <person name="Lapidus A."/>
            <person name="Barry K."/>
            <person name="Detter J.C."/>
            <person name="Glavina del Rio T."/>
            <person name="Hammon N."/>
            <person name="Israni S."/>
            <person name="Dalin E."/>
            <person name="Tice H."/>
            <person name="Pitluck S."/>
            <person name="Sims D."/>
            <person name="Brettin T."/>
            <person name="Bruce D."/>
            <person name="Han C."/>
            <person name="Tapia R."/>
            <person name="Gilna P."/>
            <person name="Schmutz J."/>
            <person name="Larimer F."/>
            <person name="Land M."/>
            <person name="Hauser L."/>
            <person name="Kyrpides N."/>
            <person name="Mikhailova N."/>
            <person name="Oremland R.S."/>
            <person name="Hoeft S.E."/>
            <person name="Switzer-Blum J."/>
            <person name="Kulp T."/>
            <person name="King G."/>
            <person name="Tabita R."/>
            <person name="Witte B."/>
            <person name="Santini J.M."/>
            <person name="Basu P."/>
            <person name="Hollibaugh J.T."/>
            <person name="Xie G."/>
            <person name="Stolz J.F."/>
            <person name="Richardson P."/>
        </authorList>
    </citation>
    <scope>NUCLEOTIDE SEQUENCE [LARGE SCALE GENOMIC DNA]</scope>
    <source>
        <strain evidence="4">ATCC BAA-1101 / DSM 17681 / MLHE-1</strain>
    </source>
</reference>
<dbReference type="Proteomes" id="UP000001962">
    <property type="component" value="Chromosome"/>
</dbReference>
<dbReference type="InterPro" id="IPR008863">
    <property type="entry name" value="Toxic_anion-R_TelA"/>
</dbReference>
<evidence type="ECO:0000313" key="4">
    <source>
        <dbReference type="Proteomes" id="UP000001962"/>
    </source>
</evidence>
<dbReference type="KEGG" id="aeh:Mlg_1518"/>
<protein>
    <submittedName>
        <fullName evidence="3">Toxic anion resistance family protein</fullName>
    </submittedName>
</protein>
<dbReference type="RefSeq" id="WP_011629262.1">
    <property type="nucleotide sequence ID" value="NC_008340.1"/>
</dbReference>
<proteinExistence type="inferred from homology"/>
<dbReference type="Pfam" id="PF05816">
    <property type="entry name" value="TelA"/>
    <property type="match status" value="1"/>
</dbReference>
<organism evidence="3 4">
    <name type="scientific">Alkalilimnicola ehrlichii (strain ATCC BAA-1101 / DSM 17681 / MLHE-1)</name>
    <dbReference type="NCBI Taxonomy" id="187272"/>
    <lineage>
        <taxon>Bacteria</taxon>
        <taxon>Pseudomonadati</taxon>
        <taxon>Pseudomonadota</taxon>
        <taxon>Gammaproteobacteria</taxon>
        <taxon>Chromatiales</taxon>
        <taxon>Ectothiorhodospiraceae</taxon>
        <taxon>Alkalilimnicola</taxon>
    </lineage>
</organism>
<evidence type="ECO:0000256" key="2">
    <source>
        <dbReference type="SAM" id="MobiDB-lite"/>
    </source>
</evidence>
<evidence type="ECO:0000313" key="3">
    <source>
        <dbReference type="EMBL" id="ABI56867.1"/>
    </source>
</evidence>
<accession>Q0A8H0</accession>
<feature type="compositionally biased region" description="Acidic residues" evidence="2">
    <location>
        <begin position="395"/>
        <end position="404"/>
    </location>
</feature>
<dbReference type="AlphaFoldDB" id="Q0A8H0"/>
<dbReference type="EMBL" id="CP000453">
    <property type="protein sequence ID" value="ABI56867.1"/>
    <property type="molecule type" value="Genomic_DNA"/>
</dbReference>
<keyword evidence="4" id="KW-1185">Reference proteome</keyword>
<comment type="similarity">
    <text evidence="1">Belongs to the TelA family.</text>
</comment>
<dbReference type="PANTHER" id="PTHR38432">
    <property type="entry name" value="TELA-LIKE PROTEIN SAOUHSC_01408"/>
    <property type="match status" value="1"/>
</dbReference>
<feature type="region of interest" description="Disordered" evidence="2">
    <location>
        <begin position="384"/>
        <end position="412"/>
    </location>
</feature>
<evidence type="ECO:0000256" key="1">
    <source>
        <dbReference type="ARBA" id="ARBA00005541"/>
    </source>
</evidence>
<dbReference type="PANTHER" id="PTHR38432:SF1">
    <property type="entry name" value="TELA-LIKE PROTEIN SAOUHSC_01408"/>
    <property type="match status" value="1"/>
</dbReference>
<gene>
    <name evidence="3" type="ordered locus">Mlg_1518</name>
</gene>
<sequence length="412" mass="45309">MAKTPEPPQGGEFHLALPPVDEIAESVKRGAEEAAAADREDLARQADTFVRDLLEALPDEDAPAGAARQREVIDYMGIEVQRQAARRSAMLQEPIRKLAHQGEEGGPVARTLLDLRQQMSALDPRGRDLAPGLLDRLLARIPGVGTKVQRYFRQFETAQQALDAIIRDLETGARMLRRDNLTLSDDQAELREVLAELASHIELGKLIDARLVAAAEALPETAPRRAFIEEELLFPLRQRIVDLQQQQAVSQQGVLALEVVIRNNRELIRGVDRAINVTVSALNVAVTVALGLANQRLVLDRVEGLNRTTSDMIAGTAQALRRQGAEIQTRAAATMLDMEQLEAAFEDVLGAIDALSRYRQEALPRLDEQIDRLDTLARRGQGAIERLEQGNQAWSEDEAPDAGEGEGGRPRG</sequence>
<name>Q0A8H0_ALKEH</name>